<dbReference type="NCBIfam" id="TIGR02022">
    <property type="entry name" value="hutF"/>
    <property type="match status" value="1"/>
</dbReference>
<accession>A0AAJ6HXI1</accession>
<gene>
    <name evidence="3" type="ORF">Q3V37_01290</name>
</gene>
<dbReference type="Proteomes" id="UP001235874">
    <property type="component" value="Chromosome"/>
</dbReference>
<dbReference type="RefSeq" id="WP_053655575.1">
    <property type="nucleotide sequence ID" value="NZ_CP130472.1"/>
</dbReference>
<dbReference type="InterPro" id="IPR050287">
    <property type="entry name" value="MTA/SAH_deaminase"/>
</dbReference>
<dbReference type="KEGG" id="mprn:Q3V37_01290"/>
<dbReference type="SUPFAM" id="SSF51338">
    <property type="entry name" value="Composite domain of metallo-dependent hydrolases"/>
    <property type="match status" value="1"/>
</dbReference>
<dbReference type="EMBL" id="CP130472">
    <property type="protein sequence ID" value="WLS45949.1"/>
    <property type="molecule type" value="Genomic_DNA"/>
</dbReference>
<dbReference type="PANTHER" id="PTHR43794:SF11">
    <property type="entry name" value="AMIDOHYDROLASE-RELATED DOMAIN-CONTAINING PROTEIN"/>
    <property type="match status" value="1"/>
</dbReference>
<dbReference type="InterPro" id="IPR032466">
    <property type="entry name" value="Metal_Hydrolase"/>
</dbReference>
<keyword evidence="4" id="KW-1185">Reference proteome</keyword>
<dbReference type="InterPro" id="IPR011059">
    <property type="entry name" value="Metal-dep_hydrolase_composite"/>
</dbReference>
<dbReference type="SUPFAM" id="SSF51556">
    <property type="entry name" value="Metallo-dependent hydrolases"/>
    <property type="match status" value="1"/>
</dbReference>
<protein>
    <submittedName>
        <fullName evidence="3">Formimidoylglutamate deiminase</fullName>
        <ecNumber evidence="3">3.5.3.13</ecNumber>
    </submittedName>
</protein>
<proteinExistence type="predicted"/>
<dbReference type="InterPro" id="IPR010252">
    <property type="entry name" value="HutF"/>
</dbReference>
<reference evidence="3 4" key="1">
    <citation type="submission" date="2023-07" db="EMBL/GenBank/DDBJ databases">
        <title>Micromonospora profundi TRM 95458 converts glycerol to a new osmotic compound.</title>
        <authorList>
            <person name="Lu D."/>
        </authorList>
    </citation>
    <scope>NUCLEOTIDE SEQUENCE [LARGE SCALE GENOMIC DNA]</scope>
    <source>
        <strain evidence="3 4">TRM95458</strain>
    </source>
</reference>
<organism evidence="3 4">
    <name type="scientific">Micromonospora profundi</name>
    <dbReference type="NCBI Taxonomy" id="1420889"/>
    <lineage>
        <taxon>Bacteria</taxon>
        <taxon>Bacillati</taxon>
        <taxon>Actinomycetota</taxon>
        <taxon>Actinomycetes</taxon>
        <taxon>Micromonosporales</taxon>
        <taxon>Micromonosporaceae</taxon>
        <taxon>Micromonospora</taxon>
    </lineage>
</organism>
<dbReference type="NCBIfam" id="NF006681">
    <property type="entry name" value="PRK09229.1-2"/>
    <property type="match status" value="1"/>
</dbReference>
<dbReference type="Pfam" id="PF01979">
    <property type="entry name" value="Amidohydro_1"/>
    <property type="match status" value="1"/>
</dbReference>
<dbReference type="Gene3D" id="3.20.20.140">
    <property type="entry name" value="Metal-dependent hydrolases"/>
    <property type="match status" value="1"/>
</dbReference>
<dbReference type="InterPro" id="IPR006680">
    <property type="entry name" value="Amidohydro-rel"/>
</dbReference>
<feature type="domain" description="Amidohydrolase-related" evidence="2">
    <location>
        <begin position="62"/>
        <end position="428"/>
    </location>
</feature>
<sequence length="453" mass="48291">MTTSRWLAEYAWLPEDSEPTPEVLIEVEDGRITAVTPLQGSTGPEAGVEVLRDATRLPGLTVPGLSNVHSHAFHRALRGRTHGSRGDFWSWRDRMYAVADRLDPDTYLALARAVYAEMALAGITCVGEFHYLHHRPDGGAYDDPNEMGAALVEAAAHAGIRLTLLDTCYLTSTVSGQPLAGPQRRFGDGDAVRWAERASAFQPTDSHARVGAAVHSVRAVPADQLRTVADWARSRHAPLHVHLSEQYAENDECRVVHGRTPTALLAEHGVLGPDTTAVHVTHPTGADLTLLGDNRTGVCLCPTTERDLADGIGPARQMADAGLRLSLGSDSHAVVDLFEEARAVELDERLRTRRRGHFTSAELLAAATATGHAALGWADAGRIAVGARADLVTVRLDSARTAGVPPVGVFFAASAADVDQVLVDGRVVVAEGRHLTVDVPAELSASIEAVTPA</sequence>
<evidence type="ECO:0000313" key="3">
    <source>
        <dbReference type="EMBL" id="WLS45949.1"/>
    </source>
</evidence>
<evidence type="ECO:0000256" key="1">
    <source>
        <dbReference type="ARBA" id="ARBA00022801"/>
    </source>
</evidence>
<dbReference type="Gene3D" id="2.30.40.10">
    <property type="entry name" value="Urease, subunit C, domain 1"/>
    <property type="match status" value="1"/>
</dbReference>
<evidence type="ECO:0000259" key="2">
    <source>
        <dbReference type="Pfam" id="PF01979"/>
    </source>
</evidence>
<name>A0AAJ6HXI1_9ACTN</name>
<dbReference type="AlphaFoldDB" id="A0AAJ6HXI1"/>
<dbReference type="GO" id="GO:0050416">
    <property type="term" value="F:formimidoylglutamate deiminase activity"/>
    <property type="evidence" value="ECO:0007669"/>
    <property type="project" value="UniProtKB-EC"/>
</dbReference>
<evidence type="ECO:0000313" key="4">
    <source>
        <dbReference type="Proteomes" id="UP001235874"/>
    </source>
</evidence>
<keyword evidence="1 3" id="KW-0378">Hydrolase</keyword>
<dbReference type="PANTHER" id="PTHR43794">
    <property type="entry name" value="AMINOHYDROLASE SSNA-RELATED"/>
    <property type="match status" value="1"/>
</dbReference>
<dbReference type="EC" id="3.5.3.13" evidence="3"/>